<dbReference type="SMART" id="SM00248">
    <property type="entry name" value="ANK"/>
    <property type="match status" value="5"/>
</dbReference>
<dbReference type="AlphaFoldDB" id="A0A8S3T641"/>
<keyword evidence="2 3" id="KW-0040">ANK repeat</keyword>
<dbReference type="EMBL" id="CAJPWZ010001948">
    <property type="protein sequence ID" value="CAG2226976.1"/>
    <property type="molecule type" value="Genomic_DNA"/>
</dbReference>
<comment type="caution">
    <text evidence="4">The sequence shown here is derived from an EMBL/GenBank/DDBJ whole genome shotgun (WGS) entry which is preliminary data.</text>
</comment>
<dbReference type="PROSITE" id="PS50297">
    <property type="entry name" value="ANK_REP_REGION"/>
    <property type="match status" value="3"/>
</dbReference>
<evidence type="ECO:0000256" key="3">
    <source>
        <dbReference type="PROSITE-ProRule" id="PRU00023"/>
    </source>
</evidence>
<dbReference type="Proteomes" id="UP000683360">
    <property type="component" value="Unassembled WGS sequence"/>
</dbReference>
<evidence type="ECO:0000313" key="4">
    <source>
        <dbReference type="EMBL" id="CAG2226976.1"/>
    </source>
</evidence>
<name>A0A8S3T641_MYTED</name>
<organism evidence="4 5">
    <name type="scientific">Mytilus edulis</name>
    <name type="common">Blue mussel</name>
    <dbReference type="NCBI Taxonomy" id="6550"/>
    <lineage>
        <taxon>Eukaryota</taxon>
        <taxon>Metazoa</taxon>
        <taxon>Spiralia</taxon>
        <taxon>Lophotrochozoa</taxon>
        <taxon>Mollusca</taxon>
        <taxon>Bivalvia</taxon>
        <taxon>Autobranchia</taxon>
        <taxon>Pteriomorphia</taxon>
        <taxon>Mytilida</taxon>
        <taxon>Mytiloidea</taxon>
        <taxon>Mytilidae</taxon>
        <taxon>Mytilinae</taxon>
        <taxon>Mytilus</taxon>
    </lineage>
</organism>
<sequence length="312" mass="34768">MRSIVFSVYNESPLFVASVNNNISSAGLLLENGCNPNVYTQVEGHYIPHCETNHIEKLTIGIQDDTYLWMCAALLENAELYENSCAKLVVDMNEFSCINLKGPLTKPHSSFNMTPLFMASSSGFVDLVKLLLKRKANPNLGNGFNETPLYSAAEKGYIEIVNMLFEFKADPNLCNNHNVSPLQAATVNGFSEIVSLLLINGANPNHDDGDNGPPLILATHRCFYAIVELLLKFNADQIFAMAKARLVCTWLPKLVKLKLLDYSRKSRGSNVVDFNLNTPLHIASKTLRLLMFITSKTWTDIVFLVGSRIYLK</sequence>
<dbReference type="PRINTS" id="PR01415">
    <property type="entry name" value="ANKYRIN"/>
</dbReference>
<evidence type="ECO:0000313" key="5">
    <source>
        <dbReference type="Proteomes" id="UP000683360"/>
    </source>
</evidence>
<gene>
    <name evidence="4" type="ORF">MEDL_40137</name>
</gene>
<protein>
    <submittedName>
        <fullName evidence="4">Uncharacterized protein</fullName>
    </submittedName>
</protein>
<dbReference type="InterPro" id="IPR036770">
    <property type="entry name" value="Ankyrin_rpt-contain_sf"/>
</dbReference>
<dbReference type="PROSITE" id="PS50088">
    <property type="entry name" value="ANK_REPEAT"/>
    <property type="match status" value="3"/>
</dbReference>
<dbReference type="Pfam" id="PF00023">
    <property type="entry name" value="Ank"/>
    <property type="match status" value="1"/>
</dbReference>
<feature type="repeat" description="ANK" evidence="3">
    <location>
        <begin position="177"/>
        <end position="209"/>
    </location>
</feature>
<evidence type="ECO:0000256" key="2">
    <source>
        <dbReference type="ARBA" id="ARBA00023043"/>
    </source>
</evidence>
<dbReference type="Pfam" id="PF12796">
    <property type="entry name" value="Ank_2"/>
    <property type="match status" value="1"/>
</dbReference>
<reference evidence="4" key="1">
    <citation type="submission" date="2021-03" db="EMBL/GenBank/DDBJ databases">
        <authorList>
            <person name="Bekaert M."/>
        </authorList>
    </citation>
    <scope>NUCLEOTIDE SEQUENCE</scope>
</reference>
<proteinExistence type="predicted"/>
<feature type="repeat" description="ANK" evidence="3">
    <location>
        <begin position="144"/>
        <end position="176"/>
    </location>
</feature>
<dbReference type="PANTHER" id="PTHR24171">
    <property type="entry name" value="ANKYRIN REPEAT DOMAIN-CONTAINING PROTEIN 39-RELATED"/>
    <property type="match status" value="1"/>
</dbReference>
<dbReference type="Gene3D" id="1.25.40.20">
    <property type="entry name" value="Ankyrin repeat-containing domain"/>
    <property type="match status" value="2"/>
</dbReference>
<keyword evidence="1" id="KW-0677">Repeat</keyword>
<keyword evidence="5" id="KW-1185">Reference proteome</keyword>
<dbReference type="OrthoDB" id="194358at2759"/>
<feature type="repeat" description="ANK" evidence="3">
    <location>
        <begin position="111"/>
        <end position="143"/>
    </location>
</feature>
<dbReference type="SUPFAM" id="SSF48403">
    <property type="entry name" value="Ankyrin repeat"/>
    <property type="match status" value="1"/>
</dbReference>
<evidence type="ECO:0000256" key="1">
    <source>
        <dbReference type="ARBA" id="ARBA00022737"/>
    </source>
</evidence>
<dbReference type="InterPro" id="IPR002110">
    <property type="entry name" value="Ankyrin_rpt"/>
</dbReference>
<accession>A0A8S3T641</accession>